<comment type="caution">
    <text evidence="2">The sequence shown here is derived from an EMBL/GenBank/DDBJ whole genome shotgun (WGS) entry which is preliminary data.</text>
</comment>
<keyword evidence="3" id="KW-1185">Reference proteome</keyword>
<dbReference type="InterPro" id="IPR015410">
    <property type="entry name" value="DUF1985"/>
</dbReference>
<reference evidence="3" key="1">
    <citation type="submission" date="2016-06" db="EMBL/GenBank/DDBJ databases">
        <title>Parallel loss of symbiosis genes in relatives of nitrogen-fixing non-legume Parasponia.</title>
        <authorList>
            <person name="Van Velzen R."/>
            <person name="Holmer R."/>
            <person name="Bu F."/>
            <person name="Rutten L."/>
            <person name="Van Zeijl A."/>
            <person name="Liu W."/>
            <person name="Santuari L."/>
            <person name="Cao Q."/>
            <person name="Sharma T."/>
            <person name="Shen D."/>
            <person name="Roswanjaya Y."/>
            <person name="Wardhani T."/>
            <person name="Kalhor M.S."/>
            <person name="Jansen J."/>
            <person name="Van den Hoogen J."/>
            <person name="Gungor B."/>
            <person name="Hartog M."/>
            <person name="Hontelez J."/>
            <person name="Verver J."/>
            <person name="Yang W.-C."/>
            <person name="Schijlen E."/>
            <person name="Repin R."/>
            <person name="Schilthuizen M."/>
            <person name="Schranz E."/>
            <person name="Heidstra R."/>
            <person name="Miyata K."/>
            <person name="Fedorova E."/>
            <person name="Kohlen W."/>
            <person name="Bisseling T."/>
            <person name="Smit S."/>
            <person name="Geurts R."/>
        </authorList>
    </citation>
    <scope>NUCLEOTIDE SEQUENCE [LARGE SCALE GENOMIC DNA]</scope>
    <source>
        <strain evidence="3">cv. WU1-14</strain>
    </source>
</reference>
<accession>A0A2P5DN31</accession>
<dbReference type="OrthoDB" id="1930729at2759"/>
<gene>
    <name evidence="2" type="ORF">PanWU01x14_047430</name>
</gene>
<protein>
    <recommendedName>
        <fullName evidence="1">DUF1985 domain-containing protein</fullName>
    </recommendedName>
</protein>
<evidence type="ECO:0000259" key="1">
    <source>
        <dbReference type="Pfam" id="PF09331"/>
    </source>
</evidence>
<evidence type="ECO:0000313" key="2">
    <source>
        <dbReference type="EMBL" id="PON74684.1"/>
    </source>
</evidence>
<dbReference type="Pfam" id="PF09331">
    <property type="entry name" value="DUF1985"/>
    <property type="match status" value="1"/>
</dbReference>
<dbReference type="Proteomes" id="UP000237105">
    <property type="component" value="Unassembled WGS sequence"/>
</dbReference>
<dbReference type="PANTHER" id="PTHR48449">
    <property type="entry name" value="DUF1985 DOMAIN-CONTAINING PROTEIN"/>
    <property type="match status" value="1"/>
</dbReference>
<name>A0A2P5DN31_PARAD</name>
<sequence>MTLITDLRCDGDTKESLWKIDNMNHIGPTYFGDKDRSKRHFMKIVFDTVPTNNDEVKVKVALLYLLSNVMLTNSPSMQLPKFYIDLVDDLELFNKNPWGKLLWDETRDQMEVGQGRETL</sequence>
<dbReference type="PANTHER" id="PTHR48449:SF1">
    <property type="entry name" value="DUF1985 DOMAIN-CONTAINING PROTEIN"/>
    <property type="match status" value="1"/>
</dbReference>
<evidence type="ECO:0000313" key="3">
    <source>
        <dbReference type="Proteomes" id="UP000237105"/>
    </source>
</evidence>
<organism evidence="2 3">
    <name type="scientific">Parasponia andersonii</name>
    <name type="common">Sponia andersonii</name>
    <dbReference type="NCBI Taxonomy" id="3476"/>
    <lineage>
        <taxon>Eukaryota</taxon>
        <taxon>Viridiplantae</taxon>
        <taxon>Streptophyta</taxon>
        <taxon>Embryophyta</taxon>
        <taxon>Tracheophyta</taxon>
        <taxon>Spermatophyta</taxon>
        <taxon>Magnoliopsida</taxon>
        <taxon>eudicotyledons</taxon>
        <taxon>Gunneridae</taxon>
        <taxon>Pentapetalae</taxon>
        <taxon>rosids</taxon>
        <taxon>fabids</taxon>
        <taxon>Rosales</taxon>
        <taxon>Cannabaceae</taxon>
        <taxon>Parasponia</taxon>
    </lineage>
</organism>
<dbReference type="AlphaFoldDB" id="A0A2P5DN31"/>
<feature type="domain" description="DUF1985" evidence="1">
    <location>
        <begin position="3"/>
        <end position="106"/>
    </location>
</feature>
<dbReference type="EMBL" id="JXTB01000027">
    <property type="protein sequence ID" value="PON74684.1"/>
    <property type="molecule type" value="Genomic_DNA"/>
</dbReference>
<proteinExistence type="predicted"/>